<dbReference type="PANTHER" id="PTHR10192:SF5">
    <property type="entry name" value="GEPHYRIN"/>
    <property type="match status" value="1"/>
</dbReference>
<keyword evidence="5 7" id="KW-0501">Molybdenum cofactor biosynthesis</keyword>
<dbReference type="InterPro" id="IPR036135">
    <property type="entry name" value="MoeA_linker/N_sf"/>
</dbReference>
<dbReference type="SUPFAM" id="SSF63882">
    <property type="entry name" value="MoeA N-terminal region -like"/>
    <property type="match status" value="1"/>
</dbReference>
<dbReference type="CDD" id="cd00887">
    <property type="entry name" value="MoeA"/>
    <property type="match status" value="1"/>
</dbReference>
<evidence type="ECO:0000256" key="1">
    <source>
        <dbReference type="ARBA" id="ARBA00002901"/>
    </source>
</evidence>
<dbReference type="GO" id="GO:0046872">
    <property type="term" value="F:metal ion binding"/>
    <property type="evidence" value="ECO:0007669"/>
    <property type="project" value="UniProtKB-UniRule"/>
</dbReference>
<dbReference type="InterPro" id="IPR005110">
    <property type="entry name" value="MoeA_linker/N"/>
</dbReference>
<dbReference type="Pfam" id="PF03453">
    <property type="entry name" value="MoeA_N"/>
    <property type="match status" value="1"/>
</dbReference>
<gene>
    <name evidence="10" type="ORF">FH715_13415</name>
</gene>
<dbReference type="Pfam" id="PF00994">
    <property type="entry name" value="MoCF_biosynth"/>
    <property type="match status" value="1"/>
</dbReference>
<dbReference type="SUPFAM" id="SSF53218">
    <property type="entry name" value="Molybdenum cofactor biosynthesis proteins"/>
    <property type="match status" value="1"/>
</dbReference>
<evidence type="ECO:0000256" key="6">
    <source>
        <dbReference type="ARBA" id="ARBA00047317"/>
    </source>
</evidence>
<reference evidence="10 11" key="1">
    <citation type="submission" date="2019-06" db="EMBL/GenBank/DDBJ databases">
        <title>Draft genome of Streptomyces sedi sp. JCM16909.</title>
        <authorList>
            <person name="Klykleung N."/>
            <person name="Tanasupawat S."/>
            <person name="Kudo T."/>
            <person name="Yuki M."/>
            <person name="Ohkuma M."/>
        </authorList>
    </citation>
    <scope>NUCLEOTIDE SEQUENCE [LARGE SCALE GENOMIC DNA]</scope>
    <source>
        <strain evidence="10 11">JCM 16909</strain>
    </source>
</reference>
<evidence type="ECO:0000256" key="4">
    <source>
        <dbReference type="ARBA" id="ARBA00022505"/>
    </source>
</evidence>
<accession>A0A5C4V3N7</accession>
<dbReference type="SMART" id="SM00852">
    <property type="entry name" value="MoCF_biosynth"/>
    <property type="match status" value="1"/>
</dbReference>
<feature type="domain" description="MoaB/Mog" evidence="9">
    <location>
        <begin position="270"/>
        <end position="406"/>
    </location>
</feature>
<dbReference type="Pfam" id="PF03454">
    <property type="entry name" value="MoeA_C"/>
    <property type="match status" value="1"/>
</dbReference>
<keyword evidence="7 10" id="KW-0808">Transferase</keyword>
<sequence>MGAGAGRAGGAVVIDDFDDALALANGPATRDGARQRGARAASEPGRAESPGARTEGRAPEGAHGDAPDQTPDRAPRHAPGNTSGHGVGNDPEDGEQAGAHHPAWGRARELAHRAFRPLAPRRLSLEQARGHTLASPLHALTDLPAFDTSAMDGWAVAGPGPWRLVEGPPALAGGPLATPLTDGLALPIATGARLPEGATAVLRAEAGAVRRGLLTGHTPEPGADIRPRGQECRSGAVLLPTAAPLTPAALGLAAAAGYDQLAVRPRPRAEVLVLGDELLHRGLPHDGRVRDALGPMVGPWLAALGAEVLVTRRLGDDAEALAEAVATTRADLVVTTGSTAAGPVDLLRRVLRERGARPLVTGVAVRPGHPMLLAELPGQIPLIGLPGNPLAAVSGLLTLAGPLLRGLTDRPLAEDRTATLAEPVRGHPRDSRLVPVVHRAGPATVRPLSYAGPAMLRGIAAATALAVIPPGGAEAHAEVRLLDLPEA</sequence>
<comment type="function">
    <text evidence="1 7">Catalyzes the insertion of molybdate into adenylated molybdopterin with the concomitant release of AMP.</text>
</comment>
<dbReference type="Gene3D" id="3.40.980.10">
    <property type="entry name" value="MoaB/Mog-like domain"/>
    <property type="match status" value="1"/>
</dbReference>
<dbReference type="Gene3D" id="2.40.340.10">
    <property type="entry name" value="MoeA, C-terminal, domain IV"/>
    <property type="match status" value="1"/>
</dbReference>
<evidence type="ECO:0000256" key="2">
    <source>
        <dbReference type="ARBA" id="ARBA00005046"/>
    </source>
</evidence>
<dbReference type="OrthoDB" id="3196725at2"/>
<evidence type="ECO:0000256" key="8">
    <source>
        <dbReference type="SAM" id="MobiDB-lite"/>
    </source>
</evidence>
<feature type="region of interest" description="Disordered" evidence="8">
    <location>
        <begin position="24"/>
        <end position="101"/>
    </location>
</feature>
<comment type="caution">
    <text evidence="10">The sequence shown here is derived from an EMBL/GenBank/DDBJ whole genome shotgun (WGS) entry which is preliminary data.</text>
</comment>
<dbReference type="GO" id="GO:0006777">
    <property type="term" value="P:Mo-molybdopterin cofactor biosynthetic process"/>
    <property type="evidence" value="ECO:0007669"/>
    <property type="project" value="UniProtKB-UniRule"/>
</dbReference>
<dbReference type="EMBL" id="VDGT01000008">
    <property type="protein sequence ID" value="TNM30358.1"/>
    <property type="molecule type" value="Genomic_DNA"/>
</dbReference>
<evidence type="ECO:0000256" key="7">
    <source>
        <dbReference type="RuleBase" id="RU365090"/>
    </source>
</evidence>
<comment type="similarity">
    <text evidence="3 7">Belongs to the MoeA family.</text>
</comment>
<feature type="compositionally biased region" description="Basic and acidic residues" evidence="8">
    <location>
        <begin position="54"/>
        <end position="75"/>
    </location>
</feature>
<dbReference type="InterPro" id="IPR038987">
    <property type="entry name" value="MoeA-like"/>
</dbReference>
<evidence type="ECO:0000313" key="11">
    <source>
        <dbReference type="Proteomes" id="UP000311713"/>
    </source>
</evidence>
<comment type="pathway">
    <text evidence="2 7">Cofactor biosynthesis; molybdopterin biosynthesis.</text>
</comment>
<keyword evidence="7" id="KW-0460">Magnesium</keyword>
<dbReference type="Gene3D" id="2.170.190.11">
    <property type="entry name" value="Molybdopterin biosynthesis moea protein, domain 3"/>
    <property type="match status" value="1"/>
</dbReference>
<dbReference type="UniPathway" id="UPA00344"/>
<dbReference type="InterPro" id="IPR036688">
    <property type="entry name" value="MoeA_C_domain_IV_sf"/>
</dbReference>
<dbReference type="AlphaFoldDB" id="A0A5C4V3N7"/>
<dbReference type="InterPro" id="IPR001453">
    <property type="entry name" value="MoaB/Mog_dom"/>
</dbReference>
<dbReference type="Gene3D" id="3.90.105.10">
    <property type="entry name" value="Molybdopterin biosynthesis moea protein, domain 2"/>
    <property type="match status" value="1"/>
</dbReference>
<protein>
    <recommendedName>
        <fullName evidence="7">Molybdopterin molybdenumtransferase</fullName>
        <ecNumber evidence="7">2.10.1.1</ecNumber>
    </recommendedName>
</protein>
<dbReference type="EC" id="2.10.1.1" evidence="7"/>
<dbReference type="GO" id="GO:0005829">
    <property type="term" value="C:cytosol"/>
    <property type="evidence" value="ECO:0007669"/>
    <property type="project" value="TreeGrafter"/>
</dbReference>
<proteinExistence type="inferred from homology"/>
<dbReference type="Proteomes" id="UP000311713">
    <property type="component" value="Unassembled WGS sequence"/>
</dbReference>
<dbReference type="PANTHER" id="PTHR10192">
    <property type="entry name" value="MOLYBDOPTERIN BIOSYNTHESIS PROTEIN"/>
    <property type="match status" value="1"/>
</dbReference>
<comment type="catalytic activity">
    <reaction evidence="6">
        <text>adenylyl-molybdopterin + molybdate = Mo-molybdopterin + AMP + H(+)</text>
        <dbReference type="Rhea" id="RHEA:35047"/>
        <dbReference type="ChEBI" id="CHEBI:15378"/>
        <dbReference type="ChEBI" id="CHEBI:36264"/>
        <dbReference type="ChEBI" id="CHEBI:62727"/>
        <dbReference type="ChEBI" id="CHEBI:71302"/>
        <dbReference type="ChEBI" id="CHEBI:456215"/>
        <dbReference type="EC" id="2.10.1.1"/>
    </reaction>
</comment>
<name>A0A5C4V3N7_9ACTN</name>
<dbReference type="InterPro" id="IPR036425">
    <property type="entry name" value="MoaB/Mog-like_dom_sf"/>
</dbReference>
<evidence type="ECO:0000259" key="9">
    <source>
        <dbReference type="SMART" id="SM00852"/>
    </source>
</evidence>
<keyword evidence="7" id="KW-0479">Metal-binding</keyword>
<evidence type="ECO:0000313" key="10">
    <source>
        <dbReference type="EMBL" id="TNM30358.1"/>
    </source>
</evidence>
<evidence type="ECO:0000256" key="3">
    <source>
        <dbReference type="ARBA" id="ARBA00010763"/>
    </source>
</evidence>
<keyword evidence="4 7" id="KW-0500">Molybdenum</keyword>
<dbReference type="GO" id="GO:0061599">
    <property type="term" value="F:molybdopterin molybdotransferase activity"/>
    <property type="evidence" value="ECO:0007669"/>
    <property type="project" value="UniProtKB-UniRule"/>
</dbReference>
<dbReference type="InterPro" id="IPR005111">
    <property type="entry name" value="MoeA_C_domain_IV"/>
</dbReference>
<organism evidence="10 11">
    <name type="scientific">Streptomyces sedi</name>
    <dbReference type="NCBI Taxonomy" id="555059"/>
    <lineage>
        <taxon>Bacteria</taxon>
        <taxon>Bacillati</taxon>
        <taxon>Actinomycetota</taxon>
        <taxon>Actinomycetes</taxon>
        <taxon>Kitasatosporales</taxon>
        <taxon>Streptomycetaceae</taxon>
        <taxon>Streptomyces</taxon>
    </lineage>
</organism>
<comment type="cofactor">
    <cofactor evidence="7">
        <name>Mg(2+)</name>
        <dbReference type="ChEBI" id="CHEBI:18420"/>
    </cofactor>
</comment>
<evidence type="ECO:0000256" key="5">
    <source>
        <dbReference type="ARBA" id="ARBA00023150"/>
    </source>
</evidence>
<keyword evidence="11" id="KW-1185">Reference proteome</keyword>